<protein>
    <recommendedName>
        <fullName evidence="4">Mg-protoporphyrin IX chelatase</fullName>
    </recommendedName>
</protein>
<evidence type="ECO:0000259" key="6">
    <source>
        <dbReference type="SMART" id="SM00382"/>
    </source>
</evidence>
<sequence>MSYKKTVFPFTAIVGQEKMKKALILNVINPNLGGVLIRGEKGTAKSTAVRALANLLPEIEVVKDCPFNCNPYQINEMCDECRKRIEEGEKLPVIKRKMRVIDLPLGATEDRVVGTLNIEHAIKKGERIFEPGILASAHRGILYVDEVNLLDDHLVDVLLDVAAMGINYVEREGVSFSHPAQFILIGTMNPEEGELRPQLLDRFGLCVEVEGIKDPEVRVEVIKRCVEYEKDPHKFIKKWEEEERKLCQVIIQAKELLPKVSYDKQILNLISHIAVEMKVHGHRADIFMLKTSQTIAAYHGRTQVTEEDVKEAAELVLIHRMRRRPFEEPGVDKKKLEEIIEKHKGERQSKKHQSTRVPEHQEGEDQKNDRREEQEDFKPNSQSEVIFDTGEPYSVKKISLPKEAEIKQGSGRRSKAKSETKSGRYIGSKISQDKTPACRQGRDDIAFDATLRAAAPY</sequence>
<dbReference type="InterPro" id="IPR027417">
    <property type="entry name" value="P-loop_NTPase"/>
</dbReference>
<dbReference type="EMBL" id="DRBC01000040">
    <property type="protein sequence ID" value="HDN84251.1"/>
    <property type="molecule type" value="Genomic_DNA"/>
</dbReference>
<dbReference type="InterPro" id="IPR041628">
    <property type="entry name" value="ChlI/MoxR_AAA_lid"/>
</dbReference>
<evidence type="ECO:0000256" key="4">
    <source>
        <dbReference type="ARBA" id="ARBA00030759"/>
    </source>
</evidence>
<evidence type="ECO:0000256" key="2">
    <source>
        <dbReference type="ARBA" id="ARBA00022741"/>
    </source>
</evidence>
<dbReference type="SMART" id="SM00382">
    <property type="entry name" value="AAA"/>
    <property type="match status" value="1"/>
</dbReference>
<organism evidence="7">
    <name type="scientific">Aerophobetes bacterium</name>
    <dbReference type="NCBI Taxonomy" id="2030807"/>
    <lineage>
        <taxon>Bacteria</taxon>
        <taxon>Candidatus Aerophobota</taxon>
    </lineage>
</organism>
<name>A0A7V0N003_UNCAE</name>
<dbReference type="InterPro" id="IPR003593">
    <property type="entry name" value="AAA+_ATPase"/>
</dbReference>
<comment type="similarity">
    <text evidence="1">Belongs to the Mg-chelatase subunits D/I family.</text>
</comment>
<evidence type="ECO:0000313" key="7">
    <source>
        <dbReference type="EMBL" id="HDN84251.1"/>
    </source>
</evidence>
<dbReference type="SUPFAM" id="SSF52540">
    <property type="entry name" value="P-loop containing nucleoside triphosphate hydrolases"/>
    <property type="match status" value="1"/>
</dbReference>
<dbReference type="AlphaFoldDB" id="A0A7V0N003"/>
<feature type="region of interest" description="Disordered" evidence="5">
    <location>
        <begin position="342"/>
        <end position="438"/>
    </location>
</feature>
<dbReference type="InterPro" id="IPR045006">
    <property type="entry name" value="CHLI-like"/>
</dbReference>
<proteinExistence type="inferred from homology"/>
<accession>A0A7V0N003</accession>
<dbReference type="InterPro" id="IPR000523">
    <property type="entry name" value="Mg_chelatse_chII-like_cat_dom"/>
</dbReference>
<dbReference type="Proteomes" id="UP000885660">
    <property type="component" value="Unassembled WGS sequence"/>
</dbReference>
<dbReference type="Gene3D" id="3.40.50.300">
    <property type="entry name" value="P-loop containing nucleotide triphosphate hydrolases"/>
    <property type="match status" value="1"/>
</dbReference>
<dbReference type="GO" id="GO:0005524">
    <property type="term" value="F:ATP binding"/>
    <property type="evidence" value="ECO:0007669"/>
    <property type="project" value="UniProtKB-KW"/>
</dbReference>
<feature type="domain" description="AAA+ ATPase" evidence="6">
    <location>
        <begin position="31"/>
        <end position="213"/>
    </location>
</feature>
<gene>
    <name evidence="7" type="ORF">ENG47_00660</name>
</gene>
<dbReference type="Gene3D" id="1.10.8.80">
    <property type="entry name" value="Magnesium chelatase subunit I, C-Terminal domain"/>
    <property type="match status" value="1"/>
</dbReference>
<reference evidence="7" key="1">
    <citation type="journal article" date="2020" name="mSystems">
        <title>Genome- and Community-Level Interaction Insights into Carbon Utilization and Element Cycling Functions of Hydrothermarchaeota in Hydrothermal Sediment.</title>
        <authorList>
            <person name="Zhou Z."/>
            <person name="Liu Y."/>
            <person name="Xu W."/>
            <person name="Pan J."/>
            <person name="Luo Z.H."/>
            <person name="Li M."/>
        </authorList>
    </citation>
    <scope>NUCLEOTIDE SEQUENCE [LARGE SCALE GENOMIC DNA]</scope>
    <source>
        <strain evidence="7">HyVt-219</strain>
    </source>
</reference>
<evidence type="ECO:0000256" key="5">
    <source>
        <dbReference type="SAM" id="MobiDB-lite"/>
    </source>
</evidence>
<feature type="compositionally biased region" description="Basic and acidic residues" evidence="5">
    <location>
        <begin position="357"/>
        <end position="378"/>
    </location>
</feature>
<keyword evidence="2" id="KW-0547">Nucleotide-binding</keyword>
<evidence type="ECO:0000256" key="3">
    <source>
        <dbReference type="ARBA" id="ARBA00022840"/>
    </source>
</evidence>
<dbReference type="Pfam" id="PF17863">
    <property type="entry name" value="AAA_lid_2"/>
    <property type="match status" value="1"/>
</dbReference>
<dbReference type="PANTHER" id="PTHR32039">
    <property type="entry name" value="MAGNESIUM-CHELATASE SUBUNIT CHLI"/>
    <property type="match status" value="1"/>
</dbReference>
<comment type="caution">
    <text evidence="7">The sequence shown here is derived from an EMBL/GenBank/DDBJ whole genome shotgun (WGS) entry which is preliminary data.</text>
</comment>
<dbReference type="Pfam" id="PF01078">
    <property type="entry name" value="Mg_chelatase"/>
    <property type="match status" value="1"/>
</dbReference>
<feature type="non-terminal residue" evidence="7">
    <location>
        <position position="457"/>
    </location>
</feature>
<dbReference type="PANTHER" id="PTHR32039:SF9">
    <property type="entry name" value="MAGNESIUM-CHELATASE SUBUNIT CHLI-2, CHLOROPLASTIC"/>
    <property type="match status" value="1"/>
</dbReference>
<dbReference type="CDD" id="cd00009">
    <property type="entry name" value="AAA"/>
    <property type="match status" value="1"/>
</dbReference>
<evidence type="ECO:0000256" key="1">
    <source>
        <dbReference type="ARBA" id="ARBA00005799"/>
    </source>
</evidence>
<keyword evidence="3" id="KW-0067">ATP-binding</keyword>